<evidence type="ECO:0000313" key="6">
    <source>
        <dbReference type="EMBL" id="MBW4660562.1"/>
    </source>
</evidence>
<feature type="transmembrane region" description="Helical" evidence="4">
    <location>
        <begin position="165"/>
        <end position="183"/>
    </location>
</feature>
<evidence type="ECO:0000313" key="7">
    <source>
        <dbReference type="Proteomes" id="UP000757435"/>
    </source>
</evidence>
<protein>
    <submittedName>
        <fullName evidence="6">Fatty acid desaturase</fullName>
        <ecNumber evidence="6">1.14.19.-</ecNumber>
    </submittedName>
</protein>
<keyword evidence="3" id="KW-0408">Iron</keyword>
<reference evidence="6" key="1">
    <citation type="submission" date="2021-05" db="EMBL/GenBank/DDBJ databases">
        <authorList>
            <person name="Pietrasiak N."/>
            <person name="Ward R."/>
            <person name="Stajich J.E."/>
            <person name="Kurbessoian T."/>
        </authorList>
    </citation>
    <scope>NUCLEOTIDE SEQUENCE</scope>
    <source>
        <strain evidence="6">UHER 2000/2452</strain>
    </source>
</reference>
<evidence type="ECO:0000256" key="1">
    <source>
        <dbReference type="ARBA" id="ARBA00001954"/>
    </source>
</evidence>
<dbReference type="Pfam" id="PF00487">
    <property type="entry name" value="FA_desaturase"/>
    <property type="match status" value="1"/>
</dbReference>
<dbReference type="Proteomes" id="UP000757435">
    <property type="component" value="Unassembled WGS sequence"/>
</dbReference>
<gene>
    <name evidence="6" type="ORF">KME15_17970</name>
</gene>
<name>A0A951UNL2_9CYAN</name>
<proteinExistence type="inferred from homology"/>
<dbReference type="GO" id="GO:0016491">
    <property type="term" value="F:oxidoreductase activity"/>
    <property type="evidence" value="ECO:0007669"/>
    <property type="project" value="UniProtKB-KW"/>
</dbReference>
<organism evidence="6 7">
    <name type="scientific">Drouetiella hepatica Uher 2000/2452</name>
    <dbReference type="NCBI Taxonomy" id="904376"/>
    <lineage>
        <taxon>Bacteria</taxon>
        <taxon>Bacillati</taxon>
        <taxon>Cyanobacteriota</taxon>
        <taxon>Cyanophyceae</taxon>
        <taxon>Oculatellales</taxon>
        <taxon>Oculatellaceae</taxon>
        <taxon>Drouetiella</taxon>
    </lineage>
</organism>
<feature type="transmembrane region" description="Helical" evidence="4">
    <location>
        <begin position="67"/>
        <end position="88"/>
    </location>
</feature>
<dbReference type="EC" id="1.14.19.-" evidence="6"/>
<evidence type="ECO:0000256" key="4">
    <source>
        <dbReference type="SAM" id="Phobius"/>
    </source>
</evidence>
<feature type="transmembrane region" description="Helical" evidence="4">
    <location>
        <begin position="195"/>
        <end position="218"/>
    </location>
</feature>
<dbReference type="InterPro" id="IPR012171">
    <property type="entry name" value="Fatty_acid_desaturase"/>
</dbReference>
<comment type="similarity">
    <text evidence="2">Belongs to the fatty acid desaturase type 2 family.</text>
</comment>
<accession>A0A951UNL2</accession>
<dbReference type="GO" id="GO:0006629">
    <property type="term" value="P:lipid metabolic process"/>
    <property type="evidence" value="ECO:0007669"/>
    <property type="project" value="InterPro"/>
</dbReference>
<keyword evidence="6" id="KW-0560">Oxidoreductase</keyword>
<feature type="domain" description="Fatty acid desaturase" evidence="5">
    <location>
        <begin position="65"/>
        <end position="314"/>
    </location>
</feature>
<comment type="caution">
    <text evidence="6">The sequence shown here is derived from an EMBL/GenBank/DDBJ whole genome shotgun (WGS) entry which is preliminary data.</text>
</comment>
<feature type="transmembrane region" description="Helical" evidence="4">
    <location>
        <begin position="100"/>
        <end position="118"/>
    </location>
</feature>
<dbReference type="PANTHER" id="PTHR32100">
    <property type="entry name" value="OMEGA-6 FATTY ACID DESATURASE, CHLOROPLASTIC"/>
    <property type="match status" value="1"/>
</dbReference>
<dbReference type="AlphaFoldDB" id="A0A951UNL2"/>
<dbReference type="CDD" id="cd03507">
    <property type="entry name" value="Delta12-FADS-like"/>
    <property type="match status" value="1"/>
</dbReference>
<evidence type="ECO:0000256" key="3">
    <source>
        <dbReference type="ARBA" id="ARBA00023004"/>
    </source>
</evidence>
<dbReference type="InterPro" id="IPR005804">
    <property type="entry name" value="FA_desaturase_dom"/>
</dbReference>
<keyword evidence="4" id="KW-1133">Transmembrane helix</keyword>
<dbReference type="EMBL" id="JAHHHD010000022">
    <property type="protein sequence ID" value="MBW4660562.1"/>
    <property type="molecule type" value="Genomic_DNA"/>
</dbReference>
<comment type="cofactor">
    <cofactor evidence="1">
        <name>Fe(2+)</name>
        <dbReference type="ChEBI" id="CHEBI:29033"/>
    </cofactor>
</comment>
<sequence>MTISTAKIDNSASAAVPDPSALKLRHILQTLPRECFQKNRVKAWMTALVTVVMTAIGYLFLAYSPWYLLPIAWIYTGTALTGWFVVGHDCGHRSFANRRWVNDLVGHVMMAPLIYPFHSWRILHNYHHAHTNKLEVDNAWQPFTTEVYENIGTVKRQGYEAIRGWFWWVGSIAHWGLMHFDLANFAPKDRDKVKLSIASVVIFAAIVFPLLIITTGIWGFVKFWLMPWMVYHFWMSTFTLVHHTDAEIPFTPSAQWNEAMAQLAGTVHCDYPRWIEFLCHDINVHVPHHISTAIPSYNLRMAHRILKENWGEYIQERQFSLGLMQEIVEQCHLYEGDRNYQSFEEYRQAAPHA</sequence>
<evidence type="ECO:0000256" key="2">
    <source>
        <dbReference type="ARBA" id="ARBA00008749"/>
    </source>
</evidence>
<keyword evidence="4" id="KW-0472">Membrane</keyword>
<keyword evidence="4" id="KW-0812">Transmembrane</keyword>
<feature type="transmembrane region" description="Helical" evidence="4">
    <location>
        <begin position="43"/>
        <end position="61"/>
    </location>
</feature>
<reference evidence="6" key="2">
    <citation type="journal article" date="2022" name="Microbiol. Resour. Announc.">
        <title>Metagenome Sequencing to Explore Phylogenomics of Terrestrial Cyanobacteria.</title>
        <authorList>
            <person name="Ward R.D."/>
            <person name="Stajich J.E."/>
            <person name="Johansen J.R."/>
            <person name="Huntemann M."/>
            <person name="Clum A."/>
            <person name="Foster B."/>
            <person name="Foster B."/>
            <person name="Roux S."/>
            <person name="Palaniappan K."/>
            <person name="Varghese N."/>
            <person name="Mukherjee S."/>
            <person name="Reddy T.B.K."/>
            <person name="Daum C."/>
            <person name="Copeland A."/>
            <person name="Chen I.A."/>
            <person name="Ivanova N.N."/>
            <person name="Kyrpides N.C."/>
            <person name="Shapiro N."/>
            <person name="Eloe-Fadrosh E.A."/>
            <person name="Pietrasiak N."/>
        </authorList>
    </citation>
    <scope>NUCLEOTIDE SEQUENCE</scope>
    <source>
        <strain evidence="6">UHER 2000/2452</strain>
    </source>
</reference>
<evidence type="ECO:0000259" key="5">
    <source>
        <dbReference type="Pfam" id="PF00487"/>
    </source>
</evidence>